<gene>
    <name evidence="2" type="ORF">C2134_05160</name>
</gene>
<keyword evidence="3" id="KW-1185">Reference proteome</keyword>
<dbReference type="CDD" id="cd00090">
    <property type="entry name" value="HTH_ARSR"/>
    <property type="match status" value="1"/>
</dbReference>
<dbReference type="GO" id="GO:0097063">
    <property type="term" value="F:cadmium ion sensor activity"/>
    <property type="evidence" value="ECO:0007669"/>
    <property type="project" value="TreeGrafter"/>
</dbReference>
<dbReference type="InterPro" id="IPR001845">
    <property type="entry name" value="HTH_ArsR_DNA-bd_dom"/>
</dbReference>
<dbReference type="Proteomes" id="UP000236416">
    <property type="component" value="Unassembled WGS sequence"/>
</dbReference>
<dbReference type="PANTHER" id="PTHR39168:SF1">
    <property type="entry name" value="TRANSCRIPTIONAL REGULATORY PROTEIN"/>
    <property type="match status" value="1"/>
</dbReference>
<dbReference type="InterPro" id="IPR052543">
    <property type="entry name" value="HTH_Metal-responsive_Reg"/>
</dbReference>
<dbReference type="InterPro" id="IPR011991">
    <property type="entry name" value="ArsR-like_HTH"/>
</dbReference>
<feature type="domain" description="HTH arsR-type" evidence="1">
    <location>
        <begin position="2"/>
        <end position="97"/>
    </location>
</feature>
<dbReference type="InterPro" id="IPR036388">
    <property type="entry name" value="WH-like_DNA-bd_sf"/>
</dbReference>
<organism evidence="2 3">
    <name type="scientific">Chromobacterium sinusclupearum</name>
    <dbReference type="NCBI Taxonomy" id="2077146"/>
    <lineage>
        <taxon>Bacteria</taxon>
        <taxon>Pseudomonadati</taxon>
        <taxon>Pseudomonadota</taxon>
        <taxon>Betaproteobacteria</taxon>
        <taxon>Neisseriales</taxon>
        <taxon>Chromobacteriaceae</taxon>
        <taxon>Chromobacterium</taxon>
    </lineage>
</organism>
<proteinExistence type="predicted"/>
<dbReference type="GO" id="GO:0032791">
    <property type="term" value="F:lead ion binding"/>
    <property type="evidence" value="ECO:0007669"/>
    <property type="project" value="TreeGrafter"/>
</dbReference>
<dbReference type="GO" id="GO:0003700">
    <property type="term" value="F:DNA-binding transcription factor activity"/>
    <property type="evidence" value="ECO:0007669"/>
    <property type="project" value="InterPro"/>
</dbReference>
<dbReference type="Pfam" id="PF12840">
    <property type="entry name" value="HTH_20"/>
    <property type="match status" value="1"/>
</dbReference>
<evidence type="ECO:0000313" key="3">
    <source>
        <dbReference type="Proteomes" id="UP000236416"/>
    </source>
</evidence>
<dbReference type="GO" id="GO:0046686">
    <property type="term" value="P:response to cadmium ion"/>
    <property type="evidence" value="ECO:0007669"/>
    <property type="project" value="TreeGrafter"/>
</dbReference>
<dbReference type="PROSITE" id="PS50987">
    <property type="entry name" value="HTH_ARSR_2"/>
    <property type="match status" value="1"/>
</dbReference>
<reference evidence="2 3" key="1">
    <citation type="submission" date="2018-01" db="EMBL/GenBank/DDBJ databases">
        <title>Genomic Sequence of Chromobacterium MWU13-2610 from wild cranberry bogs within the Cape Cod National Seashore.</title>
        <authorList>
            <person name="O'Hara-Hanley K."/>
            <person name="Soby S."/>
            <person name="Harrison A."/>
        </authorList>
    </citation>
    <scope>NUCLEOTIDE SEQUENCE [LARGE SCALE GENOMIC DNA]</scope>
    <source>
        <strain evidence="2 3">MWU13-2610</strain>
    </source>
</reference>
<protein>
    <submittedName>
        <fullName evidence="2">Transcriptional regulator</fullName>
    </submittedName>
</protein>
<dbReference type="SMART" id="SM00418">
    <property type="entry name" value="HTH_ARSR"/>
    <property type="match status" value="1"/>
</dbReference>
<dbReference type="AlphaFoldDB" id="A0A2K4MRN8"/>
<evidence type="ECO:0000259" key="1">
    <source>
        <dbReference type="PROSITE" id="PS50987"/>
    </source>
</evidence>
<dbReference type="PRINTS" id="PR00778">
    <property type="entry name" value="HTHARSR"/>
</dbReference>
<dbReference type="SUPFAM" id="SSF46785">
    <property type="entry name" value="Winged helix' DNA-binding domain"/>
    <property type="match status" value="1"/>
</dbReference>
<sequence>MNNGANLPDISRLASLLADPGRARMLLLLLDGRSYPASELARHAGLSAQSASNHLAKLLQGGAVKVEQHGRHRYYLLANVAIAQALEALSAAAHGHDLQRPRAASPVSPQLRLARTCYDHLAGRLGIAIADAMQADGLLLLNGERQFEVTPSGRRWFAATLGVTAPTRGKRPLARACLDWSERRPHLAGAFGAALCREFQQRNWVERRQDSRALRVTPAGQAFLREQWGIRPETLTESA</sequence>
<name>A0A2K4MRN8_9NEIS</name>
<accession>A0A2K4MRN8</accession>
<dbReference type="RefSeq" id="WP_103318093.1">
    <property type="nucleotide sequence ID" value="NZ_PPTF01000018.1"/>
</dbReference>
<evidence type="ECO:0000313" key="2">
    <source>
        <dbReference type="EMBL" id="POA99758.1"/>
    </source>
</evidence>
<comment type="caution">
    <text evidence="2">The sequence shown here is derived from an EMBL/GenBank/DDBJ whole genome shotgun (WGS) entry which is preliminary data.</text>
</comment>
<dbReference type="Gene3D" id="1.10.10.10">
    <property type="entry name" value="Winged helix-like DNA-binding domain superfamily/Winged helix DNA-binding domain"/>
    <property type="match status" value="1"/>
</dbReference>
<dbReference type="GO" id="GO:0010288">
    <property type="term" value="P:response to lead ion"/>
    <property type="evidence" value="ECO:0007669"/>
    <property type="project" value="TreeGrafter"/>
</dbReference>
<dbReference type="EMBL" id="PPTF01000018">
    <property type="protein sequence ID" value="POA99758.1"/>
    <property type="molecule type" value="Genomic_DNA"/>
</dbReference>
<dbReference type="PANTHER" id="PTHR39168">
    <property type="entry name" value="TRANSCRIPTIONAL REGULATOR-RELATED"/>
    <property type="match status" value="1"/>
</dbReference>
<dbReference type="InterPro" id="IPR036390">
    <property type="entry name" value="WH_DNA-bd_sf"/>
</dbReference>
<dbReference type="GO" id="GO:0003677">
    <property type="term" value="F:DNA binding"/>
    <property type="evidence" value="ECO:0007669"/>
    <property type="project" value="TreeGrafter"/>
</dbReference>